<comment type="caution">
    <text evidence="1">The sequence shown here is derived from an EMBL/GenBank/DDBJ whole genome shotgun (WGS) entry which is preliminary data.</text>
</comment>
<name>A0A8J7VSZ4_9GAMM</name>
<gene>
    <name evidence="2" type="ORF">KB893_011235</name>
    <name evidence="1" type="ORF">KB893_02690</name>
</gene>
<protein>
    <submittedName>
        <fullName evidence="1">Uncharacterized protein</fullName>
    </submittedName>
</protein>
<evidence type="ECO:0000313" key="3">
    <source>
        <dbReference type="Proteomes" id="UP000675747"/>
    </source>
</evidence>
<dbReference type="RefSeq" id="WP_211925402.1">
    <property type="nucleotide sequence ID" value="NZ_JAGQFT020000006.1"/>
</dbReference>
<dbReference type="InterPro" id="IPR024345">
    <property type="entry name" value="DNA_matur_Phage_T7-like"/>
</dbReference>
<sequence>MSKATKDALNSLHGALAEKLADAIDEMSHETKGLAAILNVARQFLKDNNIEATAAPGSHMANLANKVAEFPFDPERDAPLN</sequence>
<reference evidence="2 3" key="1">
    <citation type="journal article" date="2021" name="Microbiol. Resour. Announc.">
        <title>Draft Genome Sequence of Coralloluteibacterium stylophorae LMG 29479T.</title>
        <authorList>
            <person name="Karlyshev A.V."/>
            <person name="Kudryashova E.B."/>
            <person name="Ariskina E.V."/>
            <person name="Conroy A.P."/>
            <person name="Abidueva E.Y."/>
        </authorList>
    </citation>
    <scope>NUCLEOTIDE SEQUENCE [LARGE SCALE GENOMIC DNA]</scope>
    <source>
        <strain evidence="2 3">LMG 29479</strain>
    </source>
</reference>
<accession>A0A8J7VSZ4</accession>
<dbReference type="EMBL" id="JAGQFT020000006">
    <property type="protein sequence ID" value="MBS7457702.1"/>
    <property type="molecule type" value="Genomic_DNA"/>
</dbReference>
<reference evidence="1" key="2">
    <citation type="submission" date="2021-04" db="EMBL/GenBank/DDBJ databases">
        <authorList>
            <person name="Karlyshev A.V."/>
        </authorList>
    </citation>
    <scope>NUCLEOTIDE SEQUENCE</scope>
    <source>
        <strain evidence="1">LMG 29479</strain>
    </source>
</reference>
<evidence type="ECO:0000313" key="1">
    <source>
        <dbReference type="EMBL" id="MBR0561433.1"/>
    </source>
</evidence>
<dbReference type="Pfam" id="PF11123">
    <property type="entry name" value="DNA_Packaging_2"/>
    <property type="match status" value="1"/>
</dbReference>
<dbReference type="EMBL" id="JAGQFT010000010">
    <property type="protein sequence ID" value="MBR0561433.1"/>
    <property type="molecule type" value="Genomic_DNA"/>
</dbReference>
<organism evidence="1">
    <name type="scientific">Coralloluteibacterium stylophorae</name>
    <dbReference type="NCBI Taxonomy" id="1776034"/>
    <lineage>
        <taxon>Bacteria</taxon>
        <taxon>Pseudomonadati</taxon>
        <taxon>Pseudomonadota</taxon>
        <taxon>Gammaproteobacteria</taxon>
        <taxon>Lysobacterales</taxon>
        <taxon>Lysobacteraceae</taxon>
        <taxon>Coralloluteibacterium</taxon>
    </lineage>
</organism>
<evidence type="ECO:0000313" key="2">
    <source>
        <dbReference type="EMBL" id="MBS7457702.1"/>
    </source>
</evidence>
<proteinExistence type="predicted"/>
<dbReference type="AlphaFoldDB" id="A0A8J7VSZ4"/>
<keyword evidence="3" id="KW-1185">Reference proteome</keyword>
<dbReference type="Proteomes" id="UP000675747">
    <property type="component" value="Unassembled WGS sequence"/>
</dbReference>